<dbReference type="Pfam" id="PF00454">
    <property type="entry name" value="PI3_PI4_kinase"/>
    <property type="match status" value="1"/>
</dbReference>
<dbReference type="GO" id="GO:0005737">
    <property type="term" value="C:cytoplasm"/>
    <property type="evidence" value="ECO:0007669"/>
    <property type="project" value="TreeGrafter"/>
</dbReference>
<dbReference type="GO" id="GO:0005886">
    <property type="term" value="C:plasma membrane"/>
    <property type="evidence" value="ECO:0007669"/>
    <property type="project" value="TreeGrafter"/>
</dbReference>
<protein>
    <submittedName>
        <fullName evidence="5">Phosphatidylinositol 4-kinase</fullName>
    </submittedName>
</protein>
<dbReference type="Gene3D" id="3.30.1010.10">
    <property type="entry name" value="Phosphatidylinositol 3-kinase Catalytic Subunit, Chain A, domain 4"/>
    <property type="match status" value="1"/>
</dbReference>
<keyword evidence="3 5" id="KW-0418">Kinase</keyword>
<dbReference type="Gene3D" id="1.10.1070.11">
    <property type="entry name" value="Phosphatidylinositol 3-/4-kinase, catalytic domain"/>
    <property type="match status" value="1"/>
</dbReference>
<dbReference type="InterPro" id="IPR011009">
    <property type="entry name" value="Kinase-like_dom_sf"/>
</dbReference>
<dbReference type="PROSITE" id="PS50290">
    <property type="entry name" value="PI3_4_KINASE_3"/>
    <property type="match status" value="1"/>
</dbReference>
<reference evidence="5 6" key="1">
    <citation type="submission" date="2018-10" db="EMBL/GenBank/DDBJ databases">
        <title>Draft genome sequence of the microsporidian Tubulinosema ratisbonensis.</title>
        <authorList>
            <person name="Polonais V."/>
            <person name="Peyretaillade E."/>
            <person name="Niehus S."/>
            <person name="Wawrzyniak I."/>
            <person name="Franchet A."/>
            <person name="Gaspin C."/>
            <person name="Reichstadt M."/>
            <person name="Belser C."/>
            <person name="Labadie K."/>
            <person name="Delbac F."/>
            <person name="Ferrandon D."/>
        </authorList>
    </citation>
    <scope>NUCLEOTIDE SEQUENCE [LARGE SCALE GENOMIC DNA]</scope>
    <source>
        <strain evidence="5 6">Franzen</strain>
    </source>
</reference>
<dbReference type="Proteomes" id="UP000282876">
    <property type="component" value="Unassembled WGS sequence"/>
</dbReference>
<dbReference type="InterPro" id="IPR000403">
    <property type="entry name" value="PI3/4_kinase_cat_dom"/>
</dbReference>
<keyword evidence="2" id="KW-0808">Transferase</keyword>
<organism evidence="5 6">
    <name type="scientific">Tubulinosema ratisbonensis</name>
    <dbReference type="NCBI Taxonomy" id="291195"/>
    <lineage>
        <taxon>Eukaryota</taxon>
        <taxon>Fungi</taxon>
        <taxon>Fungi incertae sedis</taxon>
        <taxon>Microsporidia</taxon>
        <taxon>Tubulinosematoidea</taxon>
        <taxon>Tubulinosematidae</taxon>
        <taxon>Tubulinosema</taxon>
    </lineage>
</organism>
<gene>
    <name evidence="5" type="ORF">TUBRATIS_28920</name>
</gene>
<comment type="similarity">
    <text evidence="1">Belongs to the PI3/PI4-kinase family. Type III PI4K subfamily.</text>
</comment>
<dbReference type="PANTHER" id="PTHR10048:SF15">
    <property type="entry name" value="PHOSPHATIDYLINOSITOL 4-KINASE ALPHA"/>
    <property type="match status" value="1"/>
</dbReference>
<dbReference type="InterPro" id="IPR036940">
    <property type="entry name" value="PI3/4_kinase_cat_sf"/>
</dbReference>
<evidence type="ECO:0000256" key="2">
    <source>
        <dbReference type="ARBA" id="ARBA00022679"/>
    </source>
</evidence>
<comment type="caution">
    <text evidence="5">The sequence shown here is derived from an EMBL/GenBank/DDBJ whole genome shotgun (WGS) entry which is preliminary data.</text>
</comment>
<accession>A0A437AHN5</accession>
<dbReference type="EMBL" id="RCSS01000813">
    <property type="protein sequence ID" value="RVD90670.1"/>
    <property type="molecule type" value="Genomic_DNA"/>
</dbReference>
<dbReference type="InterPro" id="IPR018936">
    <property type="entry name" value="PI3/4_kinase_CS"/>
</dbReference>
<evidence type="ECO:0000256" key="1">
    <source>
        <dbReference type="ARBA" id="ARBA00006209"/>
    </source>
</evidence>
<dbReference type="InterPro" id="IPR015433">
    <property type="entry name" value="PI3/4_kinase"/>
</dbReference>
<proteinExistence type="inferred from homology"/>
<dbReference type="PANTHER" id="PTHR10048">
    <property type="entry name" value="PHOSPHATIDYLINOSITOL KINASE"/>
    <property type="match status" value="1"/>
</dbReference>
<dbReference type="AlphaFoldDB" id="A0A437AHN5"/>
<evidence type="ECO:0000313" key="5">
    <source>
        <dbReference type="EMBL" id="RVD90670.1"/>
    </source>
</evidence>
<dbReference type="SMART" id="SM00146">
    <property type="entry name" value="PI3Kc"/>
    <property type="match status" value="1"/>
</dbReference>
<dbReference type="SUPFAM" id="SSF56112">
    <property type="entry name" value="Protein kinase-like (PK-like)"/>
    <property type="match status" value="1"/>
</dbReference>
<dbReference type="VEuPathDB" id="MicrosporidiaDB:TUBRATIS_28920"/>
<name>A0A437AHN5_9MICR</name>
<evidence type="ECO:0000313" key="6">
    <source>
        <dbReference type="Proteomes" id="UP000282876"/>
    </source>
</evidence>
<feature type="domain" description="PI3K/PI4K catalytic" evidence="4">
    <location>
        <begin position="318"/>
        <end position="584"/>
    </location>
</feature>
<dbReference type="GO" id="GO:0004430">
    <property type="term" value="F:1-phosphatidylinositol 4-kinase activity"/>
    <property type="evidence" value="ECO:0007669"/>
    <property type="project" value="TreeGrafter"/>
</dbReference>
<evidence type="ECO:0000259" key="4">
    <source>
        <dbReference type="PROSITE" id="PS50290"/>
    </source>
</evidence>
<dbReference type="STRING" id="291195.A0A437AHN5"/>
<dbReference type="GO" id="GO:0048015">
    <property type="term" value="P:phosphatidylinositol-mediated signaling"/>
    <property type="evidence" value="ECO:0007669"/>
    <property type="project" value="TreeGrafter"/>
</dbReference>
<sequence>MKNDWAKEVKKIKKDFLLINQNVSYQCKSIIDLINDPFLFRVFMNESNNLQNEQVLIYKKGFTYEIQGYFITEDSITPLDLISLIYFTDSKLPLFYLNILPNKIIKYLLPQLIQGMKRNKEIISVFKEEEIIHNVLFLLLSNICEKCYSLINKLNLLTCKECFIFLECFYKLRDTLFINSFNKQIFFINKLKEISEGLFSIKLSNKSVKKILIDRYIENISVNEIYFPFDYDYYVRGIVNESGIALQSAAKVPYMITLIVQSKNNSNKDSLSDQNKDNIIKNNSIKDIKNNSNKDYSIKDNNIKNNDYVKKSVKLQNEFDDLIFLDDKIKNRKIKNEKIQNENNLEFKKIIVKMGDDCRQDILTMQIIELFNEIFLKSELNIKLFPYKILTIRDVALIECVPDAITRDQMGKEGYLSIMDFFENKFGFRECKKYDLALQNFVSSYVGYSLLTYFVNIKDRHNANIMINKDGNLIHIDFGFIMELSPGNLNFELPVKLTTEIHNLLKSGIKDYFEIYKEKMVEGFLAIRKYSKEILNLVRPFSFLPCFKKDGINNLINRFKFNLSDEECKEFVLTLIEMAKEAKRTWIYDTFQYLTNDIRF</sequence>
<dbReference type="PROSITE" id="PS00915">
    <property type="entry name" value="PI3_4_KINASE_1"/>
    <property type="match status" value="1"/>
</dbReference>
<evidence type="ECO:0000256" key="3">
    <source>
        <dbReference type="ARBA" id="ARBA00022777"/>
    </source>
</evidence>
<dbReference type="GO" id="GO:0046854">
    <property type="term" value="P:phosphatidylinositol phosphate biosynthetic process"/>
    <property type="evidence" value="ECO:0007669"/>
    <property type="project" value="InterPro"/>
</dbReference>
<dbReference type="OrthoDB" id="10264149at2759"/>
<keyword evidence="6" id="KW-1185">Reference proteome</keyword>